<dbReference type="InterPro" id="IPR050490">
    <property type="entry name" value="Bact_solute-bd_prot1"/>
</dbReference>
<organism evidence="1 2">
    <name type="scientific">Mojavia pulchra JT2-VF2</name>
    <dbReference type="NCBI Taxonomy" id="287848"/>
    <lineage>
        <taxon>Bacteria</taxon>
        <taxon>Bacillati</taxon>
        <taxon>Cyanobacteriota</taxon>
        <taxon>Cyanophyceae</taxon>
        <taxon>Nostocales</taxon>
        <taxon>Nostocaceae</taxon>
    </lineage>
</organism>
<comment type="caution">
    <text evidence="1">The sequence shown here is derived from an EMBL/GenBank/DDBJ whole genome shotgun (WGS) entry which is preliminary data.</text>
</comment>
<dbReference type="Gene3D" id="3.40.190.10">
    <property type="entry name" value="Periplasmic binding protein-like II"/>
    <property type="match status" value="1"/>
</dbReference>
<dbReference type="PANTHER" id="PTHR43649">
    <property type="entry name" value="ARABINOSE-BINDING PROTEIN-RELATED"/>
    <property type="match status" value="1"/>
</dbReference>
<evidence type="ECO:0000313" key="2">
    <source>
        <dbReference type="Proteomes" id="UP000715781"/>
    </source>
</evidence>
<accession>A0A951PWT9</accession>
<reference evidence="1" key="2">
    <citation type="journal article" date="2022" name="Microbiol. Resour. Announc.">
        <title>Metagenome Sequencing to Explore Phylogenomics of Terrestrial Cyanobacteria.</title>
        <authorList>
            <person name="Ward R.D."/>
            <person name="Stajich J.E."/>
            <person name="Johansen J.R."/>
            <person name="Huntemann M."/>
            <person name="Clum A."/>
            <person name="Foster B."/>
            <person name="Foster B."/>
            <person name="Roux S."/>
            <person name="Palaniappan K."/>
            <person name="Varghese N."/>
            <person name="Mukherjee S."/>
            <person name="Reddy T.B.K."/>
            <person name="Daum C."/>
            <person name="Copeland A."/>
            <person name="Chen I.A."/>
            <person name="Ivanova N.N."/>
            <person name="Kyrpides N.C."/>
            <person name="Shapiro N."/>
            <person name="Eloe-Fadrosh E.A."/>
            <person name="Pietrasiak N."/>
        </authorList>
    </citation>
    <scope>NUCLEOTIDE SEQUENCE</scope>
    <source>
        <strain evidence="1">JT2-VF2</strain>
    </source>
</reference>
<proteinExistence type="predicted"/>
<evidence type="ECO:0000313" key="1">
    <source>
        <dbReference type="EMBL" id="MBW4560873.1"/>
    </source>
</evidence>
<dbReference type="InterPro" id="IPR006059">
    <property type="entry name" value="SBP"/>
</dbReference>
<dbReference type="CDD" id="cd14748">
    <property type="entry name" value="PBP2_UgpB"/>
    <property type="match status" value="1"/>
</dbReference>
<dbReference type="SUPFAM" id="SSF53850">
    <property type="entry name" value="Periplasmic binding protein-like II"/>
    <property type="match status" value="1"/>
</dbReference>
<dbReference type="EMBL" id="JAHHHN010000003">
    <property type="protein sequence ID" value="MBW4560873.1"/>
    <property type="molecule type" value="Genomic_DNA"/>
</dbReference>
<dbReference type="Pfam" id="PF13416">
    <property type="entry name" value="SBP_bac_8"/>
    <property type="match status" value="1"/>
</dbReference>
<dbReference type="Proteomes" id="UP000715781">
    <property type="component" value="Unassembled WGS sequence"/>
</dbReference>
<dbReference type="PANTHER" id="PTHR43649:SF30">
    <property type="entry name" value="ABC TRANSPORTER SUBSTRATE-BINDING PROTEIN"/>
    <property type="match status" value="1"/>
</dbReference>
<gene>
    <name evidence="1" type="ORF">KME32_06875</name>
</gene>
<protein>
    <submittedName>
        <fullName evidence="1">ABC transporter substrate-binding protein</fullName>
    </submittedName>
</protein>
<dbReference type="AlphaFoldDB" id="A0A951PWT9"/>
<reference evidence="1" key="1">
    <citation type="submission" date="2021-05" db="EMBL/GenBank/DDBJ databases">
        <authorList>
            <person name="Pietrasiak N."/>
            <person name="Ward R."/>
            <person name="Stajich J.E."/>
            <person name="Kurbessoian T."/>
        </authorList>
    </citation>
    <scope>NUCLEOTIDE SEQUENCE</scope>
    <source>
        <strain evidence="1">JT2-VF2</strain>
    </source>
</reference>
<name>A0A951PWT9_9NOST</name>
<sequence>MKARSAIFPSNNIGDLLLRSLFIILLGLFLLTLGGCQTTSQADSKIVHLTLWHGINPPPNRDVFQKLVDRFNQDHPDIQVESIYAGQLDQQIPKVLTAVIGNVPPDILFFNPQITGQFVELGAIRPLEDWLNKSPLKSEIIQNLFDEMQLDGHIWSVPLFAGNVGLFYRPDLFKAAGITELPKTWQELRQVAKKLTVDRNGDGTPEQYGILMPLGKGEWTVFTWFPFLLSNGGTVVENNQPNLANPKAIAALQFWQDLIKDGSTKFSAPERGYEEDDFVAGRVAMQLTGPWTFIMKSKVNFDVLPIPGNVQPATVLASGNMFVMKTTPQREQAALKFLEYIVSEEFQTEWSIGSGFLPVNIKSAQSQAYQEFIKQKPVFKVFLDQMSISGSRPIIHGYSRLSDNLGTAIEATMLGASPETALKKAQERLNLMWN</sequence>